<dbReference type="InterPro" id="IPR053714">
    <property type="entry name" value="Iso_Racemase_Enz_sf"/>
</dbReference>
<dbReference type="RefSeq" id="WP_338550443.1">
    <property type="nucleotide sequence ID" value="NZ_CP146069.1"/>
</dbReference>
<dbReference type="Gene3D" id="3.40.50.12500">
    <property type="match status" value="1"/>
</dbReference>
<dbReference type="Pfam" id="PF17645">
    <property type="entry name" value="Amdase"/>
    <property type="match status" value="1"/>
</dbReference>
<gene>
    <name evidence="1" type="ORF">RZ517_05420</name>
</gene>
<dbReference type="PANTHER" id="PTHR40267:SF1">
    <property type="entry name" value="BLR3294 PROTEIN"/>
    <property type="match status" value="1"/>
</dbReference>
<evidence type="ECO:0000313" key="1">
    <source>
        <dbReference type="EMBL" id="WWR47612.1"/>
    </source>
</evidence>
<name>A0ABZ2HMP4_9RHOB</name>
<protein>
    <submittedName>
        <fullName evidence="1">Arylmalonate decarboxylase</fullName>
    </submittedName>
</protein>
<dbReference type="Proteomes" id="UP001364156">
    <property type="component" value="Chromosome"/>
</dbReference>
<dbReference type="EMBL" id="CP146069">
    <property type="protein sequence ID" value="WWR47612.1"/>
    <property type="molecule type" value="Genomic_DNA"/>
</dbReference>
<dbReference type="InterPro" id="IPR026286">
    <property type="entry name" value="MaiA/AMDase"/>
</dbReference>
<proteinExistence type="predicted"/>
<dbReference type="PIRSF" id="PIRSF015736">
    <property type="entry name" value="MI"/>
    <property type="match status" value="1"/>
</dbReference>
<reference evidence="1 2" key="1">
    <citation type="submission" date="2023-10" db="EMBL/GenBank/DDBJ databases">
        <title>Roseovarius strain S88 nov., isolated from a marine algae.</title>
        <authorList>
            <person name="Lee M.W."/>
            <person name="Lee J.K."/>
            <person name="Kim J.M."/>
            <person name="Choi D.G."/>
            <person name="Baek J.H."/>
            <person name="Bayburt H."/>
            <person name="Jung J.J."/>
            <person name="Han D.M."/>
            <person name="Jeon C.O."/>
        </authorList>
    </citation>
    <scope>NUCLEOTIDE SEQUENCE [LARGE SCALE GENOMIC DNA]</scope>
    <source>
        <strain evidence="1 2">S88</strain>
    </source>
</reference>
<keyword evidence="2" id="KW-1185">Reference proteome</keyword>
<evidence type="ECO:0000313" key="2">
    <source>
        <dbReference type="Proteomes" id="UP001364156"/>
    </source>
</evidence>
<organism evidence="1 2">
    <name type="scientific">Roseovarius phycicola</name>
    <dbReference type="NCBI Taxonomy" id="3080976"/>
    <lineage>
        <taxon>Bacteria</taxon>
        <taxon>Pseudomonadati</taxon>
        <taxon>Pseudomonadota</taxon>
        <taxon>Alphaproteobacteria</taxon>
        <taxon>Rhodobacterales</taxon>
        <taxon>Roseobacteraceae</taxon>
        <taxon>Roseovarius</taxon>
    </lineage>
</organism>
<accession>A0ABZ2HMP4</accession>
<dbReference type="PANTHER" id="PTHR40267">
    <property type="entry name" value="BLR3294 PROTEIN"/>
    <property type="match status" value="1"/>
</dbReference>
<sequence>MTDVSQVAEPKTFQSSAVGDDIVLDNGPGKYRIGLIVLSNDYTVERDFMNMRPNDDVAIFTTRIANTPDCTVNSLRKMAPRIADATELLVPEGHLSTIAYACTSGSVVIGYDAISDHIKSVRPEATCITPITASLAALDTFGAQKLAVLTPYVDEVNAVIADYLQTAGKQVCAFSSFRIEDNEDMAALTGEAIFQAALKSDRADADALFISCTAIRAVEVVDRIEQALGKPVVTANQAMFWQALRAAGCDASVEGYGKLLRQF</sequence>